<dbReference type="InterPro" id="IPR055270">
    <property type="entry name" value="Glyco_tran_10_C"/>
</dbReference>
<keyword evidence="6" id="KW-1185">Reference proteome</keyword>
<name>A0A939J847_9BACT</name>
<evidence type="ECO:0000256" key="2">
    <source>
        <dbReference type="ARBA" id="ARBA00022676"/>
    </source>
</evidence>
<dbReference type="GO" id="GO:0046920">
    <property type="term" value="F:alpha-(1-&gt;3)-fucosyltransferase activity"/>
    <property type="evidence" value="ECO:0007669"/>
    <property type="project" value="TreeGrafter"/>
</dbReference>
<comment type="caution">
    <text evidence="5">The sequence shown here is derived from an EMBL/GenBank/DDBJ whole genome shotgun (WGS) entry which is preliminary data.</text>
</comment>
<dbReference type="Proteomes" id="UP000664144">
    <property type="component" value="Unassembled WGS sequence"/>
</dbReference>
<evidence type="ECO:0000259" key="4">
    <source>
        <dbReference type="Pfam" id="PF00852"/>
    </source>
</evidence>
<comment type="similarity">
    <text evidence="1">Belongs to the glycosyltransferase 10 family.</text>
</comment>
<dbReference type="PANTHER" id="PTHR11929">
    <property type="entry name" value="ALPHA- 1,3 -FUCOSYLTRANSFERASE"/>
    <property type="match status" value="1"/>
</dbReference>
<keyword evidence="2" id="KW-0328">Glycosyltransferase</keyword>
<accession>A0A939J847</accession>
<feature type="domain" description="Fucosyltransferase C-terminal" evidence="4">
    <location>
        <begin position="242"/>
        <end position="327"/>
    </location>
</feature>
<keyword evidence="3" id="KW-0808">Transferase</keyword>
<evidence type="ECO:0000256" key="3">
    <source>
        <dbReference type="ARBA" id="ARBA00022679"/>
    </source>
</evidence>
<dbReference type="InterPro" id="IPR001503">
    <property type="entry name" value="Glyco_trans_10"/>
</dbReference>
<gene>
    <name evidence="5" type="ORF">J0X19_05385</name>
</gene>
<organism evidence="5 6">
    <name type="scientific">Hymenobacter telluris</name>
    <dbReference type="NCBI Taxonomy" id="2816474"/>
    <lineage>
        <taxon>Bacteria</taxon>
        <taxon>Pseudomonadati</taxon>
        <taxon>Bacteroidota</taxon>
        <taxon>Cytophagia</taxon>
        <taxon>Cytophagales</taxon>
        <taxon>Hymenobacteraceae</taxon>
        <taxon>Hymenobacter</taxon>
    </lineage>
</organism>
<dbReference type="GO" id="GO:0016020">
    <property type="term" value="C:membrane"/>
    <property type="evidence" value="ECO:0007669"/>
    <property type="project" value="InterPro"/>
</dbReference>
<dbReference type="EMBL" id="JAFLQZ010000003">
    <property type="protein sequence ID" value="MBO0357369.1"/>
    <property type="molecule type" value="Genomic_DNA"/>
</dbReference>
<evidence type="ECO:0000256" key="1">
    <source>
        <dbReference type="ARBA" id="ARBA00008919"/>
    </source>
</evidence>
<sequence>MKATFFVLNEPDFLQNRIFSGESINGVKNYGFLFTDLRTILAGRGIDLATQDIHPPAEADLIIALDQTVALQQIKRKPTAKVYLLLNEPDTYYPENWAKENHAIFDRVFTYDYTLADEKKYMHHYFAIDLDGTPAFQPVSEAEFNERRLCVLMAGMFQPTKPTGDSTSLLYERYQTVKWFARHHPQEFSLYSRGINPRLLQSFRGLGVLQRVLPAPIVKKVTNSVVERRQTIFKAVSRGPVGPNDKIKTFRNYRFAICYENTKLAGYISEKIFDCFGAGCVPIYLGEPEIERFIPKECFIDRRKFQSYEELYKFIKTMPYSQYQGYMQAIADFTKGVEQEKFGSEANAQRIAHVIMQDLQSATL</sequence>
<reference evidence="5" key="1">
    <citation type="submission" date="2021-03" db="EMBL/GenBank/DDBJ databases">
        <authorList>
            <person name="Kim M.K."/>
        </authorList>
    </citation>
    <scope>NUCLEOTIDE SEQUENCE</scope>
    <source>
        <strain evidence="5">BT186</strain>
    </source>
</reference>
<dbReference type="Pfam" id="PF00852">
    <property type="entry name" value="Glyco_transf_10"/>
    <property type="match status" value="1"/>
</dbReference>
<dbReference type="PANTHER" id="PTHR11929:SF194">
    <property type="entry name" value="ALPHA-(1,3)-FUCOSYLTRANSFERASE 10"/>
    <property type="match status" value="1"/>
</dbReference>
<dbReference type="AlphaFoldDB" id="A0A939J847"/>
<dbReference type="RefSeq" id="WP_206982226.1">
    <property type="nucleotide sequence ID" value="NZ_JAFLQZ010000003.1"/>
</dbReference>
<evidence type="ECO:0000313" key="5">
    <source>
        <dbReference type="EMBL" id="MBO0357369.1"/>
    </source>
</evidence>
<dbReference type="SUPFAM" id="SSF53756">
    <property type="entry name" value="UDP-Glycosyltransferase/glycogen phosphorylase"/>
    <property type="match status" value="1"/>
</dbReference>
<protein>
    <recommendedName>
        <fullName evidence="4">Fucosyltransferase C-terminal domain-containing protein</fullName>
    </recommendedName>
</protein>
<evidence type="ECO:0000313" key="6">
    <source>
        <dbReference type="Proteomes" id="UP000664144"/>
    </source>
</evidence>
<dbReference type="InterPro" id="IPR038577">
    <property type="entry name" value="GT10-like_C_sf"/>
</dbReference>
<dbReference type="Gene3D" id="3.40.50.11660">
    <property type="entry name" value="Glycosyl transferase family 10, C-terminal domain"/>
    <property type="match status" value="1"/>
</dbReference>
<proteinExistence type="inferred from homology"/>